<dbReference type="EMBL" id="DUCX01000042">
    <property type="protein sequence ID" value="HIF37382.1"/>
    <property type="molecule type" value="Genomic_DNA"/>
</dbReference>
<evidence type="ECO:0000313" key="3">
    <source>
        <dbReference type="Proteomes" id="UP000585802"/>
    </source>
</evidence>
<evidence type="ECO:0000256" key="1">
    <source>
        <dbReference type="SAM" id="Phobius"/>
    </source>
</evidence>
<feature type="transmembrane region" description="Helical" evidence="1">
    <location>
        <begin position="22"/>
        <end position="55"/>
    </location>
</feature>
<gene>
    <name evidence="2" type="ORF">EYQ70_03125</name>
</gene>
<protein>
    <submittedName>
        <fullName evidence="2">Uncharacterized protein</fullName>
    </submittedName>
</protein>
<dbReference type="Proteomes" id="UP000585802">
    <property type="component" value="Unassembled WGS sequence"/>
</dbReference>
<sequence length="110" mass="12016">MSSDDVRIGMTNAVFNEEGADLLFYQIFILAIVAGVATGSWWTFGKVLLICFCLLFGEISRYFLVVFLALLCGYVGYLIGELVFEDSGAMIILAILGFLSSQLLPAERSG</sequence>
<name>A0A7J4GWF5_9ARCH</name>
<feature type="non-terminal residue" evidence="2">
    <location>
        <position position="110"/>
    </location>
</feature>
<feature type="transmembrane region" description="Helical" evidence="1">
    <location>
        <begin position="86"/>
        <end position="104"/>
    </location>
</feature>
<keyword evidence="1" id="KW-0472">Membrane</keyword>
<feature type="transmembrane region" description="Helical" evidence="1">
    <location>
        <begin position="62"/>
        <end position="80"/>
    </location>
</feature>
<comment type="caution">
    <text evidence="2">The sequence shown here is derived from an EMBL/GenBank/DDBJ whole genome shotgun (WGS) entry which is preliminary data.</text>
</comment>
<evidence type="ECO:0000313" key="2">
    <source>
        <dbReference type="EMBL" id="HIF37382.1"/>
    </source>
</evidence>
<organism evidence="2 3">
    <name type="scientific">Marine Group III euryarchaeote</name>
    <dbReference type="NCBI Taxonomy" id="2173149"/>
    <lineage>
        <taxon>Archaea</taxon>
        <taxon>Methanobacteriati</taxon>
        <taxon>Thermoplasmatota</taxon>
        <taxon>Thermoplasmata</taxon>
        <taxon>Candidatus Thermoprofundales</taxon>
    </lineage>
</organism>
<proteinExistence type="predicted"/>
<accession>A0A7J4GWF5</accession>
<keyword evidence="1" id="KW-0812">Transmembrane</keyword>
<keyword evidence="1" id="KW-1133">Transmembrane helix</keyword>
<reference evidence="3" key="1">
    <citation type="journal article" date="2019" name="bioRxiv">
        <title>Genome diversification in globally distributed novel marine Proteobacteria is linked to environmental adaptation.</title>
        <authorList>
            <person name="Zhou Z."/>
            <person name="Tran P.Q."/>
            <person name="Kieft K."/>
            <person name="Anantharaman K."/>
        </authorList>
    </citation>
    <scope>NUCLEOTIDE SEQUENCE [LARGE SCALE GENOMIC DNA]</scope>
</reference>
<dbReference type="AlphaFoldDB" id="A0A7J4GWF5"/>